<dbReference type="PROSITE" id="PS51318">
    <property type="entry name" value="TAT"/>
    <property type="match status" value="1"/>
</dbReference>
<dbReference type="HOGENOM" id="CLU_013917_0_1_6"/>
<dbReference type="PANTHER" id="PTHR47495">
    <property type="entry name" value="ALDEHYDE DEHYDROGENASE"/>
    <property type="match status" value="1"/>
</dbReference>
<dbReference type="OrthoDB" id="9767994at2"/>
<dbReference type="InterPro" id="IPR046867">
    <property type="entry name" value="AldOxase/xan_DH_MoCoBD2"/>
</dbReference>
<dbReference type="Proteomes" id="UP000004699">
    <property type="component" value="Unassembled WGS sequence"/>
</dbReference>
<proteinExistence type="predicted"/>
<dbReference type="EMBL" id="DS999411">
    <property type="protein sequence ID" value="EED34507.1"/>
    <property type="molecule type" value="Genomic_DNA"/>
</dbReference>
<dbReference type="PIRSF" id="PIRSF036389">
    <property type="entry name" value="IOR_B"/>
    <property type="match status" value="1"/>
</dbReference>
<dbReference type="InterPro" id="IPR006311">
    <property type="entry name" value="TAT_signal"/>
</dbReference>
<organism evidence="2 3">
    <name type="scientific">Luminiphilus syltensis NOR5-1B</name>
    <dbReference type="NCBI Taxonomy" id="565045"/>
    <lineage>
        <taxon>Bacteria</taxon>
        <taxon>Pseudomonadati</taxon>
        <taxon>Pseudomonadota</taxon>
        <taxon>Gammaproteobacteria</taxon>
        <taxon>Cellvibrionales</taxon>
        <taxon>Halieaceae</taxon>
        <taxon>Luminiphilus</taxon>
    </lineage>
</organism>
<dbReference type="SMART" id="SM01008">
    <property type="entry name" value="Ald_Xan_dh_C"/>
    <property type="match status" value="1"/>
</dbReference>
<dbReference type="InterPro" id="IPR052516">
    <property type="entry name" value="N-heterocyclic_Hydroxylase"/>
</dbReference>
<dbReference type="Gene3D" id="3.30.365.10">
    <property type="entry name" value="Aldehyde oxidase/xanthine dehydrogenase, molybdopterin binding domain"/>
    <property type="match status" value="4"/>
</dbReference>
<dbReference type="GO" id="GO:0016491">
    <property type="term" value="F:oxidoreductase activity"/>
    <property type="evidence" value="ECO:0007669"/>
    <property type="project" value="InterPro"/>
</dbReference>
<name>B8KU18_9GAMM</name>
<dbReference type="AlphaFoldDB" id="B8KU18"/>
<evidence type="ECO:0000313" key="3">
    <source>
        <dbReference type="Proteomes" id="UP000004699"/>
    </source>
</evidence>
<protein>
    <submittedName>
        <fullName evidence="2">Twin-arginine translocation pathway signal</fullName>
    </submittedName>
</protein>
<sequence length="755" mass="81674">MSRYFDMDRRRFLKTSASATAAILAGTHLMTAAGRAVAGVLDQPASDARPANLFVALRPDGDVEITCHRSEMGQQIRTAIAQIVADEMEADWSRVHVIQALGDPAYGDQNTDGSRSIRYNLQRLREMGASVRYMLQQAAAQTWGVDPSTCDARGHVVSHFSGKRLDYAELIDAALTIKPPEATELTLKRREEWRYINTGMAHIDLQDIVTGKASFAADLRAPKAKVAVIERPPVNGGTVKRVSDAAARKVKGVIDIIQIPAPKGAAGYQPKGGVAVIAETTWAAIQGRKKLEIEWDDGPNAAYNSEAFKRELLDSVNQPQGHVREAGDAAAVLAKSSNTHSADYYMPHLNQSPMEPPCATAVYSDDGVEVWAATQNPRADMDTVAAMVDLDKAQIKVHVTLLGGAFGRKSKPDFSAEAAYLSMKSGLPVRVQWTREDDIQHGFYHAVSAQHVEAALSDEGKVEAYLHRTSFTPVASLFSEEARAPADWELGLGFTDNPIDTPNITLERGDPGAMTRIGWMRSVSNNFHAFAVQSFIAELANKAGRDQKDYLLEAIGPDRIIDVSEQNAEYGNYGGDKAVYPLDIARLRAVIEKVATMSDWGRDITPGRGLGIAAHRSFLTYVATVVEVEVSDAGELDIIKSWVAIDAGTVVNPDSVINQTQGGSVFGISNAISTGITFENGRVQQSNFHDSSIARMSDAPLEIEVVVMPSEEEPAGVGEPATPVFAPALCNAIFAACGKRIRQLPIGDQLKPRST</sequence>
<dbReference type="SUPFAM" id="SSF56003">
    <property type="entry name" value="Molybdenum cofactor-binding domain"/>
    <property type="match status" value="2"/>
</dbReference>
<dbReference type="Gene3D" id="3.90.1170.50">
    <property type="entry name" value="Aldehyde oxidase/xanthine dehydrogenase, a/b hammerhead"/>
    <property type="match status" value="1"/>
</dbReference>
<reference evidence="3" key="1">
    <citation type="journal article" date="2013" name="BMC Microbiol.">
        <title>Taxonomy and evolution of bacteriochlorophyll a-containing members of the OM60/NOR5 clade of marine gammaproteobacteria: description of Luminiphilus syltensis gen. nov., sp. nov., reclassification of Haliea rubra as Pseudohaliea rubra gen. nov., comb. nov., and emendation of Chromatocurvus halotolerans.</title>
        <authorList>
            <person name="Spring S."/>
            <person name="Riedel T."/>
            <person name="Sproer C."/>
            <person name="Yan S."/>
            <person name="Harder J."/>
            <person name="Fuchs B.M."/>
        </authorList>
    </citation>
    <scope>NUCLEOTIDE SEQUENCE [LARGE SCALE GENOMIC DNA]</scope>
    <source>
        <strain evidence="3">NOR51-B</strain>
    </source>
</reference>
<dbReference type="Pfam" id="PF02738">
    <property type="entry name" value="MoCoBD_1"/>
    <property type="match status" value="1"/>
</dbReference>
<dbReference type="InterPro" id="IPR008274">
    <property type="entry name" value="AldOxase/xan_DH_MoCoBD1"/>
</dbReference>
<dbReference type="STRING" id="565045.NOR51B_444"/>
<dbReference type="InterPro" id="IPR012368">
    <property type="entry name" value="OxRdtase_Mopterin-bd_su_IorB"/>
</dbReference>
<dbReference type="PANTHER" id="PTHR47495:SF3">
    <property type="entry name" value="BLR6219 PROTEIN"/>
    <property type="match status" value="1"/>
</dbReference>
<keyword evidence="3" id="KW-1185">Reference proteome</keyword>
<feature type="domain" description="Aldehyde oxidase/xanthine dehydrogenase a/b hammerhead" evidence="1">
    <location>
        <begin position="210"/>
        <end position="299"/>
    </location>
</feature>
<dbReference type="InterPro" id="IPR000674">
    <property type="entry name" value="Ald_Oxase/Xan_DH_a/b"/>
</dbReference>
<dbReference type="eggNOG" id="COG1529">
    <property type="taxonomic scope" value="Bacteria"/>
</dbReference>
<gene>
    <name evidence="2" type="ORF">NOR51B_444</name>
</gene>
<evidence type="ECO:0000259" key="1">
    <source>
        <dbReference type="SMART" id="SM01008"/>
    </source>
</evidence>
<dbReference type="RefSeq" id="WP_009019255.1">
    <property type="nucleotide sequence ID" value="NZ_DS999411.1"/>
</dbReference>
<accession>B8KU18</accession>
<evidence type="ECO:0000313" key="2">
    <source>
        <dbReference type="EMBL" id="EED34507.1"/>
    </source>
</evidence>
<dbReference type="Pfam" id="PF20256">
    <property type="entry name" value="MoCoBD_2"/>
    <property type="match status" value="2"/>
</dbReference>
<dbReference type="InterPro" id="IPR037165">
    <property type="entry name" value="AldOxase/xan_DH_Mopterin-bd_sf"/>
</dbReference>